<accession>A0A8K0URG6</accession>
<gene>
    <name evidence="2" type="ORF">BXZ70DRAFT_928493</name>
</gene>
<keyword evidence="3" id="KW-1185">Reference proteome</keyword>
<feature type="region of interest" description="Disordered" evidence="1">
    <location>
        <begin position="252"/>
        <end position="287"/>
    </location>
</feature>
<dbReference type="OrthoDB" id="2971908at2759"/>
<dbReference type="AlphaFoldDB" id="A0A8K0URG6"/>
<feature type="compositionally biased region" description="Low complexity" evidence="1">
    <location>
        <begin position="119"/>
        <end position="135"/>
    </location>
</feature>
<evidence type="ECO:0000256" key="1">
    <source>
        <dbReference type="SAM" id="MobiDB-lite"/>
    </source>
</evidence>
<evidence type="ECO:0000313" key="3">
    <source>
        <dbReference type="Proteomes" id="UP000813824"/>
    </source>
</evidence>
<evidence type="ECO:0000313" key="2">
    <source>
        <dbReference type="EMBL" id="KAH8102413.1"/>
    </source>
</evidence>
<sequence>MLSRSSTTCSILRARANPLRLTTTSRLYGQNASSPPSDDALSNLKKQRRTAPGVASSLPSSNPGQPDAVSSRPVREIPKVDSFGDLFIPAKPGKWSRPIVSAGGLASRLVDRQDASREGQQGQRQNQQVQRQPGHGQRRTAGPGQGQGERYTQDPPQNSLQGPRRNQGQGHRQGQRTPQGQPVQQSGAQRGASGVGDRSHARKRKNRAWKNEERLPRREGEEEDTPSVSPEEMQANQGKIEVVTDLAELFAQRSSTHAETRPSPPPVSMGSGVTKNTKTPPPVPVPAPGIPAGAASVLAARKQLFLERNAGDYSRYGKVVTDRPKESTLTTLGPVQTAELYLSRHPEAGLKQRRNALKVVQALAGSVEGTKVAAAS</sequence>
<proteinExistence type="predicted"/>
<feature type="compositionally biased region" description="Polar residues" evidence="1">
    <location>
        <begin position="25"/>
        <end position="36"/>
    </location>
</feature>
<protein>
    <submittedName>
        <fullName evidence="2">Uncharacterized protein</fullName>
    </submittedName>
</protein>
<feature type="compositionally biased region" description="Low complexity" evidence="1">
    <location>
        <begin position="161"/>
        <end position="185"/>
    </location>
</feature>
<dbReference type="Proteomes" id="UP000813824">
    <property type="component" value="Unassembled WGS sequence"/>
</dbReference>
<reference evidence="2" key="1">
    <citation type="journal article" date="2021" name="New Phytol.">
        <title>Evolutionary innovations through gain and loss of genes in the ectomycorrhizal Boletales.</title>
        <authorList>
            <person name="Wu G."/>
            <person name="Miyauchi S."/>
            <person name="Morin E."/>
            <person name="Kuo A."/>
            <person name="Drula E."/>
            <person name="Varga T."/>
            <person name="Kohler A."/>
            <person name="Feng B."/>
            <person name="Cao Y."/>
            <person name="Lipzen A."/>
            <person name="Daum C."/>
            <person name="Hundley H."/>
            <person name="Pangilinan J."/>
            <person name="Johnson J."/>
            <person name="Barry K."/>
            <person name="LaButti K."/>
            <person name="Ng V."/>
            <person name="Ahrendt S."/>
            <person name="Min B."/>
            <person name="Choi I.G."/>
            <person name="Park H."/>
            <person name="Plett J.M."/>
            <person name="Magnuson J."/>
            <person name="Spatafora J.W."/>
            <person name="Nagy L.G."/>
            <person name="Henrissat B."/>
            <person name="Grigoriev I.V."/>
            <person name="Yang Z.L."/>
            <person name="Xu J."/>
            <person name="Martin F.M."/>
        </authorList>
    </citation>
    <scope>NUCLEOTIDE SEQUENCE</scope>
    <source>
        <strain evidence="2">KKN 215</strain>
    </source>
</reference>
<feature type="compositionally biased region" description="Basic and acidic residues" evidence="1">
    <location>
        <begin position="209"/>
        <end position="220"/>
    </location>
</feature>
<dbReference type="EMBL" id="JAEVFJ010000009">
    <property type="protein sequence ID" value="KAH8102413.1"/>
    <property type="molecule type" value="Genomic_DNA"/>
</dbReference>
<organism evidence="2 3">
    <name type="scientific">Cristinia sonorae</name>
    <dbReference type="NCBI Taxonomy" id="1940300"/>
    <lineage>
        <taxon>Eukaryota</taxon>
        <taxon>Fungi</taxon>
        <taxon>Dikarya</taxon>
        <taxon>Basidiomycota</taxon>
        <taxon>Agaricomycotina</taxon>
        <taxon>Agaricomycetes</taxon>
        <taxon>Agaricomycetidae</taxon>
        <taxon>Agaricales</taxon>
        <taxon>Pleurotineae</taxon>
        <taxon>Stephanosporaceae</taxon>
        <taxon>Cristinia</taxon>
    </lineage>
</organism>
<feature type="region of interest" description="Disordered" evidence="1">
    <location>
        <begin position="112"/>
        <end position="237"/>
    </location>
</feature>
<feature type="region of interest" description="Disordered" evidence="1">
    <location>
        <begin position="25"/>
        <end position="74"/>
    </location>
</feature>
<comment type="caution">
    <text evidence="2">The sequence shown here is derived from an EMBL/GenBank/DDBJ whole genome shotgun (WGS) entry which is preliminary data.</text>
</comment>
<name>A0A8K0URG6_9AGAR</name>